<dbReference type="AlphaFoldDB" id="A0A6B2M017"/>
<dbReference type="EMBL" id="JAAGNX010000001">
    <property type="protein sequence ID" value="NDV61676.1"/>
    <property type="molecule type" value="Genomic_DNA"/>
</dbReference>
<organism evidence="1 2">
    <name type="scientific">Oceanipulchritudo coccoides</name>
    <dbReference type="NCBI Taxonomy" id="2706888"/>
    <lineage>
        <taxon>Bacteria</taxon>
        <taxon>Pseudomonadati</taxon>
        <taxon>Verrucomicrobiota</taxon>
        <taxon>Opitutia</taxon>
        <taxon>Puniceicoccales</taxon>
        <taxon>Oceanipulchritudinaceae</taxon>
        <taxon>Oceanipulchritudo</taxon>
    </lineage>
</organism>
<reference evidence="1 2" key="1">
    <citation type="submission" date="2020-02" db="EMBL/GenBank/DDBJ databases">
        <title>Albibacoteraceae fam. nov., the first described family within the subdivision 4 Verrucomicrobia.</title>
        <authorList>
            <person name="Xi F."/>
        </authorList>
    </citation>
    <scope>NUCLEOTIDE SEQUENCE [LARGE SCALE GENOMIC DNA]</scope>
    <source>
        <strain evidence="1 2">CK1056</strain>
    </source>
</reference>
<accession>A0A6B2M017</accession>
<keyword evidence="2" id="KW-1185">Reference proteome</keyword>
<name>A0A6B2M017_9BACT</name>
<comment type="caution">
    <text evidence="1">The sequence shown here is derived from an EMBL/GenBank/DDBJ whole genome shotgun (WGS) entry which is preliminary data.</text>
</comment>
<dbReference type="Proteomes" id="UP000478417">
    <property type="component" value="Unassembled WGS sequence"/>
</dbReference>
<evidence type="ECO:0000313" key="1">
    <source>
        <dbReference type="EMBL" id="NDV61676.1"/>
    </source>
</evidence>
<dbReference type="RefSeq" id="WP_163962825.1">
    <property type="nucleotide sequence ID" value="NZ_JAAGNX010000001.1"/>
</dbReference>
<evidence type="ECO:0000313" key="2">
    <source>
        <dbReference type="Proteomes" id="UP000478417"/>
    </source>
</evidence>
<sequence>MEQENAMLNPDEWGVYLAPIIQSQLNPPQDPDAMTDQEIQCYLPRIVHILAEHHVCLTNSNHLDDRQLYQHILDEVIQKPVGVGPNPVGDPGRVLP</sequence>
<gene>
    <name evidence="1" type="ORF">G0Q06_04360</name>
</gene>
<proteinExistence type="predicted"/>
<protein>
    <submittedName>
        <fullName evidence="1">Uncharacterized protein</fullName>
    </submittedName>
</protein>